<comment type="caution">
    <text evidence="8">The sequence shown here is derived from an EMBL/GenBank/DDBJ whole genome shotgun (WGS) entry which is preliminary data.</text>
</comment>
<dbReference type="PANTHER" id="PTHR33048">
    <property type="entry name" value="PTH11-LIKE INTEGRAL MEMBRANE PROTEIN (AFU_ORTHOLOGUE AFUA_5G11245)"/>
    <property type="match status" value="1"/>
</dbReference>
<accession>A0AAN6YNA2</accession>
<evidence type="ECO:0000259" key="7">
    <source>
        <dbReference type="Pfam" id="PF20684"/>
    </source>
</evidence>
<evidence type="ECO:0000256" key="1">
    <source>
        <dbReference type="ARBA" id="ARBA00004141"/>
    </source>
</evidence>
<reference evidence="8" key="2">
    <citation type="submission" date="2023-05" db="EMBL/GenBank/DDBJ databases">
        <authorList>
            <consortium name="Lawrence Berkeley National Laboratory"/>
            <person name="Steindorff A."/>
            <person name="Hensen N."/>
            <person name="Bonometti L."/>
            <person name="Westerberg I."/>
            <person name="Brannstrom I.O."/>
            <person name="Guillou S."/>
            <person name="Cros-Aarteil S."/>
            <person name="Calhoun S."/>
            <person name="Haridas S."/>
            <person name="Kuo A."/>
            <person name="Mondo S."/>
            <person name="Pangilinan J."/>
            <person name="Riley R."/>
            <person name="Labutti K."/>
            <person name="Andreopoulos B."/>
            <person name="Lipzen A."/>
            <person name="Chen C."/>
            <person name="Yanf M."/>
            <person name="Daum C."/>
            <person name="Ng V."/>
            <person name="Clum A."/>
            <person name="Ohm R."/>
            <person name="Martin F."/>
            <person name="Silar P."/>
            <person name="Natvig D."/>
            <person name="Lalanne C."/>
            <person name="Gautier V."/>
            <person name="Ament-Velasquez S.L."/>
            <person name="Kruys A."/>
            <person name="Hutchinson M.I."/>
            <person name="Powell A.J."/>
            <person name="Barry K."/>
            <person name="Miller A.N."/>
            <person name="Grigoriev I.V."/>
            <person name="Debuchy R."/>
            <person name="Gladieux P."/>
            <person name="Thoren M.H."/>
            <person name="Johannesson H."/>
        </authorList>
    </citation>
    <scope>NUCLEOTIDE SEQUENCE</scope>
    <source>
        <strain evidence="8">CBS 990.96</strain>
    </source>
</reference>
<feature type="transmembrane region" description="Helical" evidence="6">
    <location>
        <begin position="162"/>
        <end position="184"/>
    </location>
</feature>
<gene>
    <name evidence="8" type="ORF">QBC38DRAFT_121155</name>
</gene>
<dbReference type="AlphaFoldDB" id="A0AAN6YNA2"/>
<sequence>MVSMSIGGFLALGVMLISLTGILVIVRVAFNIRQAHKFFLEDALAVSALCFLVSKFGLLYTAAIEATHSRTPTPRYLQLDIGYHWMGAAAMWTSKASILFLLIRLFGAKNWLRVTYLIAIFTSLILFLACVIITAVSCTPVSLSYKPKFLHTCIDRANTTSIIRGGVAVSLDFIILILPIPIIYNLSLSISRKIGLFFIFSAVSFSLGTGIASLYFKISGGGSSSTWPSRIGTTIDCSVAIMVGCVPALYGAWCSYITKSTPYSKARSAISSFSNTVWRQFHRSSVSQTRKSNNSSHHQYSNRTDSYYSYRIWADNGGPGTAGIELGPQSRRWERLPD</sequence>
<proteinExistence type="inferred from homology"/>
<dbReference type="EMBL" id="MU865526">
    <property type="protein sequence ID" value="KAK4221655.1"/>
    <property type="molecule type" value="Genomic_DNA"/>
</dbReference>
<comment type="similarity">
    <text evidence="5">Belongs to the SAT4 family.</text>
</comment>
<keyword evidence="3 6" id="KW-1133">Transmembrane helix</keyword>
<protein>
    <recommendedName>
        <fullName evidence="7">Rhodopsin domain-containing protein</fullName>
    </recommendedName>
</protein>
<keyword evidence="4 6" id="KW-0472">Membrane</keyword>
<evidence type="ECO:0000256" key="4">
    <source>
        <dbReference type="ARBA" id="ARBA00023136"/>
    </source>
</evidence>
<dbReference type="GO" id="GO:0016020">
    <property type="term" value="C:membrane"/>
    <property type="evidence" value="ECO:0007669"/>
    <property type="project" value="UniProtKB-SubCell"/>
</dbReference>
<comment type="subcellular location">
    <subcellularLocation>
        <location evidence="1">Membrane</location>
        <topology evidence="1">Multi-pass membrane protein</topology>
    </subcellularLocation>
</comment>
<dbReference type="Proteomes" id="UP001301958">
    <property type="component" value="Unassembled WGS sequence"/>
</dbReference>
<evidence type="ECO:0000313" key="9">
    <source>
        <dbReference type="Proteomes" id="UP001301958"/>
    </source>
</evidence>
<evidence type="ECO:0000313" key="8">
    <source>
        <dbReference type="EMBL" id="KAK4221655.1"/>
    </source>
</evidence>
<feature type="transmembrane region" description="Helical" evidence="6">
    <location>
        <begin position="42"/>
        <end position="63"/>
    </location>
</feature>
<organism evidence="8 9">
    <name type="scientific">Podospora fimiseda</name>
    <dbReference type="NCBI Taxonomy" id="252190"/>
    <lineage>
        <taxon>Eukaryota</taxon>
        <taxon>Fungi</taxon>
        <taxon>Dikarya</taxon>
        <taxon>Ascomycota</taxon>
        <taxon>Pezizomycotina</taxon>
        <taxon>Sordariomycetes</taxon>
        <taxon>Sordariomycetidae</taxon>
        <taxon>Sordariales</taxon>
        <taxon>Podosporaceae</taxon>
        <taxon>Podospora</taxon>
    </lineage>
</organism>
<name>A0AAN6YNA2_9PEZI</name>
<evidence type="ECO:0000256" key="6">
    <source>
        <dbReference type="SAM" id="Phobius"/>
    </source>
</evidence>
<keyword evidence="2 6" id="KW-0812">Transmembrane</keyword>
<feature type="transmembrane region" description="Helical" evidence="6">
    <location>
        <begin position="196"/>
        <end position="218"/>
    </location>
</feature>
<evidence type="ECO:0000256" key="5">
    <source>
        <dbReference type="ARBA" id="ARBA00038359"/>
    </source>
</evidence>
<dbReference type="InterPro" id="IPR049326">
    <property type="entry name" value="Rhodopsin_dom_fungi"/>
</dbReference>
<feature type="transmembrane region" description="Helical" evidence="6">
    <location>
        <begin position="83"/>
        <end position="103"/>
    </location>
</feature>
<feature type="transmembrane region" description="Helical" evidence="6">
    <location>
        <begin position="115"/>
        <end position="142"/>
    </location>
</feature>
<evidence type="ECO:0000256" key="3">
    <source>
        <dbReference type="ARBA" id="ARBA00022989"/>
    </source>
</evidence>
<feature type="transmembrane region" description="Helical" evidence="6">
    <location>
        <begin position="238"/>
        <end position="258"/>
    </location>
</feature>
<keyword evidence="9" id="KW-1185">Reference proteome</keyword>
<feature type="transmembrane region" description="Helical" evidence="6">
    <location>
        <begin position="6"/>
        <end position="30"/>
    </location>
</feature>
<dbReference type="Pfam" id="PF20684">
    <property type="entry name" value="Fung_rhodopsin"/>
    <property type="match status" value="1"/>
</dbReference>
<dbReference type="PANTHER" id="PTHR33048:SF47">
    <property type="entry name" value="INTEGRAL MEMBRANE PROTEIN-RELATED"/>
    <property type="match status" value="1"/>
</dbReference>
<evidence type="ECO:0000256" key="2">
    <source>
        <dbReference type="ARBA" id="ARBA00022692"/>
    </source>
</evidence>
<reference evidence="8" key="1">
    <citation type="journal article" date="2023" name="Mol. Phylogenet. Evol.">
        <title>Genome-scale phylogeny and comparative genomics of the fungal order Sordariales.</title>
        <authorList>
            <person name="Hensen N."/>
            <person name="Bonometti L."/>
            <person name="Westerberg I."/>
            <person name="Brannstrom I.O."/>
            <person name="Guillou S."/>
            <person name="Cros-Aarteil S."/>
            <person name="Calhoun S."/>
            <person name="Haridas S."/>
            <person name="Kuo A."/>
            <person name="Mondo S."/>
            <person name="Pangilinan J."/>
            <person name="Riley R."/>
            <person name="LaButti K."/>
            <person name="Andreopoulos B."/>
            <person name="Lipzen A."/>
            <person name="Chen C."/>
            <person name="Yan M."/>
            <person name="Daum C."/>
            <person name="Ng V."/>
            <person name="Clum A."/>
            <person name="Steindorff A."/>
            <person name="Ohm R.A."/>
            <person name="Martin F."/>
            <person name="Silar P."/>
            <person name="Natvig D.O."/>
            <person name="Lalanne C."/>
            <person name="Gautier V."/>
            <person name="Ament-Velasquez S.L."/>
            <person name="Kruys A."/>
            <person name="Hutchinson M.I."/>
            <person name="Powell A.J."/>
            <person name="Barry K."/>
            <person name="Miller A.N."/>
            <person name="Grigoriev I.V."/>
            <person name="Debuchy R."/>
            <person name="Gladieux P."/>
            <person name="Hiltunen Thoren M."/>
            <person name="Johannesson H."/>
        </authorList>
    </citation>
    <scope>NUCLEOTIDE SEQUENCE</scope>
    <source>
        <strain evidence="8">CBS 990.96</strain>
    </source>
</reference>
<dbReference type="InterPro" id="IPR052337">
    <property type="entry name" value="SAT4-like"/>
</dbReference>
<feature type="domain" description="Rhodopsin" evidence="7">
    <location>
        <begin position="27"/>
        <end position="249"/>
    </location>
</feature>